<reference evidence="1 2" key="1">
    <citation type="submission" date="2020-04" db="EMBL/GenBank/DDBJ databases">
        <title>Genome-Wide Identification of 5-Methylcytosine Sites in Bacterial Genomes By High-Throughput Sequencing of MspJI Restriction Fragments.</title>
        <authorList>
            <person name="Wu V."/>
        </authorList>
    </citation>
    <scope>NUCLEOTIDE SEQUENCE [LARGE SCALE GENOMIC DNA]</scope>
    <source>
        <strain evidence="1 2">S2</strain>
    </source>
</reference>
<dbReference type="AlphaFoldDB" id="A0A6H1P181"/>
<sequence length="199" mass="23075">MAQKKNETVLSAVETINQAAEESVAVGSFVNTFWDQFELSRERAEQLRENGEDAYINALKEVIKFNKQFRKSVSNLYQQSKNTNKEMVSELMHQLPFGKEDVKDEVLPIPETEELKKQFVEVSGQLENLALTPIKSIFHVVEQMEDNFEKSAESSVAYGRESRNAWFQVRKEYVKFARDSHLNLVDRSKSSFKEFIKPQ</sequence>
<gene>
    <name evidence="1" type="ORF">HFZ78_11335</name>
</gene>
<name>A0A6H1P181_PRIMG</name>
<accession>A0A6H1P181</accession>
<evidence type="ECO:0000313" key="2">
    <source>
        <dbReference type="Proteomes" id="UP000501868"/>
    </source>
</evidence>
<evidence type="ECO:0000313" key="1">
    <source>
        <dbReference type="EMBL" id="QIZ07225.1"/>
    </source>
</evidence>
<proteinExistence type="predicted"/>
<reference evidence="1 2" key="2">
    <citation type="submission" date="2020-04" db="EMBL/GenBank/DDBJ databases">
        <authorList>
            <person name="Fomenkov A."/>
            <person name="Anton B.P."/>
            <person name="Roberts R.J."/>
        </authorList>
    </citation>
    <scope>NUCLEOTIDE SEQUENCE [LARGE SCALE GENOMIC DNA]</scope>
    <source>
        <strain evidence="1 2">S2</strain>
    </source>
</reference>
<dbReference type="Proteomes" id="UP000501868">
    <property type="component" value="Chromosome"/>
</dbReference>
<organism evidence="1 2">
    <name type="scientific">Priestia megaterium</name>
    <name type="common">Bacillus megaterium</name>
    <dbReference type="NCBI Taxonomy" id="1404"/>
    <lineage>
        <taxon>Bacteria</taxon>
        <taxon>Bacillati</taxon>
        <taxon>Bacillota</taxon>
        <taxon>Bacilli</taxon>
        <taxon>Bacillales</taxon>
        <taxon>Bacillaceae</taxon>
        <taxon>Priestia</taxon>
    </lineage>
</organism>
<dbReference type="InterPro" id="IPR011728">
    <property type="entry name" value="PhaP_Bmeg"/>
</dbReference>
<dbReference type="EMBL" id="CP051128">
    <property type="protein sequence ID" value="QIZ07225.1"/>
    <property type="molecule type" value="Genomic_DNA"/>
</dbReference>
<protein>
    <submittedName>
        <fullName evidence="1">Uncharacterized protein</fullName>
    </submittedName>
</protein>
<dbReference type="Pfam" id="PF09602">
    <property type="entry name" value="PhaP_Bmeg"/>
    <property type="match status" value="1"/>
</dbReference>